<dbReference type="OrthoDB" id="4867133at2759"/>
<dbReference type="EMBL" id="JH126406">
    <property type="protein sequence ID" value="EGX88040.1"/>
    <property type="molecule type" value="Genomic_DNA"/>
</dbReference>
<dbReference type="RefSeq" id="XP_006674373.1">
    <property type="nucleotide sequence ID" value="XM_006674310.1"/>
</dbReference>
<sequence length="351" mass="39298">MLRLREQNLTADAVLDAVLAFVGGASHPTYEGAYGNDEWQVLRVSFSDRPSVCLRVEHPRHHHDESAASILARADAERRVYERLGAVDFHWSTRLVGASLSFDNPVGYPFLVLDFAGEHRLRWTDDSPPEEQRPPLLARLARIQLQLLQRTLETREMTAYEYYEQRIQRRLQQIRAGNLPELVEQDVLDQLALLPRVLGDDKDCQQFAMEHGDLRAESIISADQCIIEAIVDWGSAEVVPLVQAARLPPLLWRGSDDDDDDILLPSAAMLRDRVAYMAATAAAADADDSMAAEAMRSAQTGPRVDFRTLFLESIRSESVLTALAAAAWTLPYEKGYHASSQDFLKVSMTGL</sequence>
<dbReference type="SUPFAM" id="SSF56112">
    <property type="entry name" value="Protein kinase-like (PK-like)"/>
    <property type="match status" value="1"/>
</dbReference>
<dbReference type="InterPro" id="IPR011009">
    <property type="entry name" value="Kinase-like_dom_sf"/>
</dbReference>
<dbReference type="Proteomes" id="UP000001610">
    <property type="component" value="Unassembled WGS sequence"/>
</dbReference>
<dbReference type="HOGENOM" id="CLU_073350_0_0_1"/>
<keyword evidence="2" id="KW-1185">Reference proteome</keyword>
<protein>
    <recommendedName>
        <fullName evidence="3">Kinase-like domain</fullName>
    </recommendedName>
</protein>
<proteinExistence type="predicted"/>
<dbReference type="GeneID" id="18171179"/>
<gene>
    <name evidence="1" type="ORF">CCM_09176</name>
</gene>
<evidence type="ECO:0000313" key="1">
    <source>
        <dbReference type="EMBL" id="EGX88040.1"/>
    </source>
</evidence>
<name>G3JTN6_CORMM</name>
<reference evidence="1 2" key="1">
    <citation type="journal article" date="2011" name="Genome Biol.">
        <title>Genome sequence of the insect pathogenic fungus Cordyceps militaris, a valued traditional Chinese medicine.</title>
        <authorList>
            <person name="Zheng P."/>
            <person name="Xia Y."/>
            <person name="Xiao G."/>
            <person name="Xiong C."/>
            <person name="Hu X."/>
            <person name="Zhang S."/>
            <person name="Zheng H."/>
            <person name="Huang Y."/>
            <person name="Zhou Y."/>
            <person name="Wang S."/>
            <person name="Zhao G.P."/>
            <person name="Liu X."/>
            <person name="St Leger R.J."/>
            <person name="Wang C."/>
        </authorList>
    </citation>
    <scope>NUCLEOTIDE SEQUENCE [LARGE SCALE GENOMIC DNA]</scope>
    <source>
        <strain evidence="1 2">CM01</strain>
    </source>
</reference>
<dbReference type="AlphaFoldDB" id="G3JTN6"/>
<evidence type="ECO:0000313" key="2">
    <source>
        <dbReference type="Proteomes" id="UP000001610"/>
    </source>
</evidence>
<organism evidence="1 2">
    <name type="scientific">Cordyceps militaris (strain CM01)</name>
    <name type="common">Caterpillar fungus</name>
    <dbReference type="NCBI Taxonomy" id="983644"/>
    <lineage>
        <taxon>Eukaryota</taxon>
        <taxon>Fungi</taxon>
        <taxon>Dikarya</taxon>
        <taxon>Ascomycota</taxon>
        <taxon>Pezizomycotina</taxon>
        <taxon>Sordariomycetes</taxon>
        <taxon>Hypocreomycetidae</taxon>
        <taxon>Hypocreales</taxon>
        <taxon>Cordycipitaceae</taxon>
        <taxon>Cordyceps</taxon>
    </lineage>
</organism>
<dbReference type="VEuPathDB" id="FungiDB:CCM_09176"/>
<dbReference type="InParanoid" id="G3JTN6"/>
<dbReference type="OMA" id="GECRIFK"/>
<dbReference type="KEGG" id="cmt:CCM_09176"/>
<accession>G3JTN6</accession>
<evidence type="ECO:0008006" key="3">
    <source>
        <dbReference type="Google" id="ProtNLM"/>
    </source>
</evidence>